<reference evidence="2 3" key="1">
    <citation type="submission" date="2014-04" db="EMBL/GenBank/DDBJ databases">
        <title>Evolutionary Origins and Diversification of the Mycorrhizal Mutualists.</title>
        <authorList>
            <consortium name="DOE Joint Genome Institute"/>
            <consortium name="Mycorrhizal Genomics Consortium"/>
            <person name="Kohler A."/>
            <person name="Kuo A."/>
            <person name="Nagy L.G."/>
            <person name="Floudas D."/>
            <person name="Copeland A."/>
            <person name="Barry K.W."/>
            <person name="Cichocki N."/>
            <person name="Veneault-Fourrey C."/>
            <person name="LaButti K."/>
            <person name="Lindquist E.A."/>
            <person name="Lipzen A."/>
            <person name="Lundell T."/>
            <person name="Morin E."/>
            <person name="Murat C."/>
            <person name="Riley R."/>
            <person name="Ohm R."/>
            <person name="Sun H."/>
            <person name="Tunlid A."/>
            <person name="Henrissat B."/>
            <person name="Grigoriev I.V."/>
            <person name="Hibbett D.S."/>
            <person name="Martin F."/>
        </authorList>
    </citation>
    <scope>NUCLEOTIDE SEQUENCE [LARGE SCALE GENOMIC DNA]</scope>
    <source>
        <strain evidence="2 3">FD-317 M1</strain>
    </source>
</reference>
<gene>
    <name evidence="2" type="ORF">GYMLUDRAFT_675865</name>
</gene>
<feature type="transmembrane region" description="Helical" evidence="1">
    <location>
        <begin position="118"/>
        <end position="141"/>
    </location>
</feature>
<feature type="transmembrane region" description="Helical" evidence="1">
    <location>
        <begin position="241"/>
        <end position="261"/>
    </location>
</feature>
<evidence type="ECO:0000256" key="1">
    <source>
        <dbReference type="SAM" id="Phobius"/>
    </source>
</evidence>
<dbReference type="Proteomes" id="UP000053593">
    <property type="component" value="Unassembled WGS sequence"/>
</dbReference>
<accession>A0A0D0BUT8</accession>
<proteinExistence type="predicted"/>
<keyword evidence="1" id="KW-1133">Transmembrane helix</keyword>
<evidence type="ECO:0000313" key="3">
    <source>
        <dbReference type="Proteomes" id="UP000053593"/>
    </source>
</evidence>
<dbReference type="EMBL" id="KN834780">
    <property type="protein sequence ID" value="KIK59271.1"/>
    <property type="molecule type" value="Genomic_DNA"/>
</dbReference>
<organism evidence="2 3">
    <name type="scientific">Collybiopsis luxurians FD-317 M1</name>
    <dbReference type="NCBI Taxonomy" id="944289"/>
    <lineage>
        <taxon>Eukaryota</taxon>
        <taxon>Fungi</taxon>
        <taxon>Dikarya</taxon>
        <taxon>Basidiomycota</taxon>
        <taxon>Agaricomycotina</taxon>
        <taxon>Agaricomycetes</taxon>
        <taxon>Agaricomycetidae</taxon>
        <taxon>Agaricales</taxon>
        <taxon>Marasmiineae</taxon>
        <taxon>Omphalotaceae</taxon>
        <taxon>Collybiopsis</taxon>
        <taxon>Collybiopsis luxurians</taxon>
    </lineage>
</organism>
<protein>
    <submittedName>
        <fullName evidence="2">Unplaced genomic scaffold GYMLUscaffold_32, whole genome shotgun sequence</fullName>
    </submittedName>
</protein>
<name>A0A0D0BUT8_9AGAR</name>
<feature type="transmembrane region" description="Helical" evidence="1">
    <location>
        <begin position="217"/>
        <end position="235"/>
    </location>
</feature>
<evidence type="ECO:0000313" key="2">
    <source>
        <dbReference type="EMBL" id="KIK59271.1"/>
    </source>
</evidence>
<feature type="transmembrane region" description="Helical" evidence="1">
    <location>
        <begin position="88"/>
        <end position="112"/>
    </location>
</feature>
<keyword evidence="1" id="KW-0812">Transmembrane</keyword>
<keyword evidence="1" id="KW-0472">Membrane</keyword>
<dbReference type="HOGENOM" id="CLU_035509_10_4_1"/>
<sequence>MQICMYIRNYRSFCTSDLDIPLDGCQTGWISIRAVPHWMRHHLDEKARAGVCVEETFSTDPYIVLISVLNTKSGKHEPIPDQLCISLLLFRVVSCQCMLLVLHLILLLRVFALYSQSLLIGVFLLVLIIMGFAGPTVSIVLRFTGTKYKYDGLCHPVLIAEDRSADRWQNRILILVGGELATQLTLHGLAWKRTIWDFRTLTLFRPALLPVLNRDGLKVFAGILVAMISIGVGVFKRGTPVVFIFPLLMTFISAAGTRTILNLQALSISDEAPPSLSKSSNQVELTTIEDLTTWEAPWDTSTLLDE</sequence>
<dbReference type="AlphaFoldDB" id="A0A0D0BUT8"/>
<keyword evidence="3" id="KW-1185">Reference proteome</keyword>
<dbReference type="OrthoDB" id="3020506at2759"/>